<comment type="function">
    <text evidence="3">Catalyzes two sequential steps in the biosynthesis of coenzyme A. In the first step cysteine is conjugated to 4'-phosphopantothenate to form 4-phosphopantothenoylcysteine. In the second step the latter compound is decarboxylated to form 4'-phosphopantotheine.</text>
</comment>
<feature type="region of interest" description="Phosphopantothenate--cysteine ligase" evidence="3">
    <location>
        <begin position="226"/>
        <end position="444"/>
    </location>
</feature>
<comment type="similarity">
    <text evidence="3 4">In the C-terminal section; belongs to the PPC synthetase family.</text>
</comment>
<keyword evidence="3 4" id="KW-0288">FMN</keyword>
<dbReference type="EC" id="6.3.2.5" evidence="3"/>
<accession>A0A1E2V5U0</accession>
<dbReference type="GO" id="GO:0071513">
    <property type="term" value="C:phosphopantothenoylcysteine decarboxylase complex"/>
    <property type="evidence" value="ECO:0007669"/>
    <property type="project" value="TreeGrafter"/>
</dbReference>
<keyword evidence="3" id="KW-0479">Metal-binding</keyword>
<dbReference type="GO" id="GO:0015937">
    <property type="term" value="P:coenzyme A biosynthetic process"/>
    <property type="evidence" value="ECO:0007669"/>
    <property type="project" value="UniProtKB-UniRule"/>
</dbReference>
<dbReference type="NCBIfam" id="TIGR00521">
    <property type="entry name" value="coaBC_dfp"/>
    <property type="match status" value="2"/>
</dbReference>
<comment type="catalytic activity">
    <reaction evidence="3 4">
        <text>(R)-4'-phosphopantothenate + L-cysteine + CTP = N-[(R)-4-phosphopantothenoyl]-L-cysteine + CMP + diphosphate + H(+)</text>
        <dbReference type="Rhea" id="RHEA:19397"/>
        <dbReference type="ChEBI" id="CHEBI:10986"/>
        <dbReference type="ChEBI" id="CHEBI:15378"/>
        <dbReference type="ChEBI" id="CHEBI:33019"/>
        <dbReference type="ChEBI" id="CHEBI:35235"/>
        <dbReference type="ChEBI" id="CHEBI:37563"/>
        <dbReference type="ChEBI" id="CHEBI:59458"/>
        <dbReference type="ChEBI" id="CHEBI:60377"/>
        <dbReference type="EC" id="6.3.2.5"/>
    </reaction>
</comment>
<feature type="domain" description="Flavoprotein" evidence="5">
    <location>
        <begin position="16"/>
        <end position="185"/>
    </location>
</feature>
<dbReference type="UniPathway" id="UPA00241">
    <property type="reaction ID" value="UER00353"/>
</dbReference>
<keyword evidence="2 3" id="KW-0456">Lyase</keyword>
<dbReference type="EC" id="4.1.1.36" evidence="3"/>
<keyword evidence="3" id="KW-0511">Multifunctional enzyme</keyword>
<dbReference type="Pfam" id="PF04127">
    <property type="entry name" value="DFP"/>
    <property type="match status" value="1"/>
</dbReference>
<dbReference type="RefSeq" id="WP_068996753.1">
    <property type="nucleotide sequence ID" value="NZ_MDTQ01000001.1"/>
</dbReference>
<comment type="function">
    <text evidence="4">Catalyzes two steps in the biosynthesis of coenzyme A. In the first step cysteine is conjugated to 4'-phosphopantothenate to form 4-phosphopantothenoylcysteine, in the latter compound is decarboxylated to form 4'-phosphopantotheine.</text>
</comment>
<dbReference type="Gene3D" id="3.40.50.10300">
    <property type="entry name" value="CoaB-like"/>
    <property type="match status" value="1"/>
</dbReference>
<dbReference type="InterPro" id="IPR035929">
    <property type="entry name" value="CoaB-like_sf"/>
</dbReference>
<feature type="binding site" evidence="3">
    <location>
        <position position="324"/>
    </location>
    <ligand>
        <name>CTP</name>
        <dbReference type="ChEBI" id="CHEBI:37563"/>
    </ligand>
</feature>
<feature type="binding site" evidence="3">
    <location>
        <position position="379"/>
    </location>
    <ligand>
        <name>CTP</name>
        <dbReference type="ChEBI" id="CHEBI:37563"/>
    </ligand>
</feature>
<protein>
    <recommendedName>
        <fullName evidence="3">Coenzyme A biosynthesis bifunctional protein CoaBC</fullName>
    </recommendedName>
    <alternativeName>
        <fullName evidence="3">DNA/pantothenate metabolism flavoprotein</fullName>
    </alternativeName>
    <alternativeName>
        <fullName evidence="3">Phosphopantothenoylcysteine synthetase/decarboxylase</fullName>
        <shortName evidence="3">PPCS-PPCDC</shortName>
    </alternativeName>
    <domain>
        <recommendedName>
            <fullName evidence="3">Phosphopantothenoylcysteine decarboxylase</fullName>
            <shortName evidence="3">PPC decarboxylase</shortName>
            <shortName evidence="3">PPC-DC</shortName>
            <ecNumber evidence="3">4.1.1.36</ecNumber>
        </recommendedName>
        <alternativeName>
            <fullName evidence="3">CoaC</fullName>
        </alternativeName>
    </domain>
    <domain>
        <recommendedName>
            <fullName evidence="3">Phosphopantothenate--cysteine ligase</fullName>
            <ecNumber evidence="3">6.3.2.5</ecNumber>
        </recommendedName>
        <alternativeName>
            <fullName evidence="3">CoaB</fullName>
        </alternativeName>
        <alternativeName>
            <fullName evidence="3">Phosphopantothenoylcysteine synthetase</fullName>
            <shortName evidence="3">PPC synthetase</shortName>
            <shortName evidence="3">PPC-S</shortName>
        </alternativeName>
    </domain>
</protein>
<keyword evidence="3 4" id="KW-0285">Flavoprotein</keyword>
<dbReference type="Pfam" id="PF02441">
    <property type="entry name" value="Flavoprotein"/>
    <property type="match status" value="1"/>
</dbReference>
<keyword evidence="1 3" id="KW-0210">Decarboxylase</keyword>
<evidence type="ECO:0000256" key="2">
    <source>
        <dbReference type="ARBA" id="ARBA00023239"/>
    </source>
</evidence>
<dbReference type="PANTHER" id="PTHR14359">
    <property type="entry name" value="HOMO-OLIGOMERIC FLAVIN CONTAINING CYS DECARBOXYLASE FAMILY"/>
    <property type="match status" value="1"/>
</dbReference>
<feature type="binding site" evidence="3">
    <location>
        <begin position="308"/>
        <end position="310"/>
    </location>
    <ligand>
        <name>CTP</name>
        <dbReference type="ChEBI" id="CHEBI:37563"/>
    </ligand>
</feature>
<dbReference type="Gene3D" id="3.40.50.1950">
    <property type="entry name" value="Flavin prenyltransferase-like"/>
    <property type="match status" value="1"/>
</dbReference>
<comment type="caution">
    <text evidence="7">The sequence shown here is derived from an EMBL/GenBank/DDBJ whole genome shotgun (WGS) entry which is preliminary data.</text>
</comment>
<dbReference type="InterPro" id="IPR007085">
    <property type="entry name" value="DNA/pantothenate-metab_flavo_C"/>
</dbReference>
<keyword evidence="3" id="KW-0460">Magnesium</keyword>
<feature type="binding site" evidence="3">
    <location>
        <begin position="343"/>
        <end position="346"/>
    </location>
    <ligand>
        <name>CTP</name>
        <dbReference type="ChEBI" id="CHEBI:37563"/>
    </ligand>
</feature>
<feature type="binding site" evidence="3">
    <location>
        <position position="375"/>
    </location>
    <ligand>
        <name>CTP</name>
        <dbReference type="ChEBI" id="CHEBI:37563"/>
    </ligand>
</feature>
<dbReference type="SUPFAM" id="SSF102645">
    <property type="entry name" value="CoaB-like"/>
    <property type="match status" value="1"/>
</dbReference>
<keyword evidence="8" id="KW-1185">Reference proteome</keyword>
<comment type="pathway">
    <text evidence="3 4">Cofactor biosynthesis; coenzyme A biosynthesis; CoA from (R)-pantothenate: step 2/5.</text>
</comment>
<comment type="similarity">
    <text evidence="3 4">In the N-terminal section; belongs to the HFCD (homo-oligomeric flavin containing Cys decarboxylase) superfamily.</text>
</comment>
<dbReference type="SUPFAM" id="SSF52507">
    <property type="entry name" value="Homo-oligomeric flavin-containing Cys decarboxylases, HFCD"/>
    <property type="match status" value="1"/>
</dbReference>
<feature type="domain" description="DNA/pantothenate metabolism flavoprotein C-terminal" evidence="6">
    <location>
        <begin position="224"/>
        <end position="436"/>
    </location>
</feature>
<comment type="catalytic activity">
    <reaction evidence="3 4">
        <text>N-[(R)-4-phosphopantothenoyl]-L-cysteine + H(+) = (R)-4'-phosphopantetheine + CO2</text>
        <dbReference type="Rhea" id="RHEA:16793"/>
        <dbReference type="ChEBI" id="CHEBI:15378"/>
        <dbReference type="ChEBI" id="CHEBI:16526"/>
        <dbReference type="ChEBI" id="CHEBI:59458"/>
        <dbReference type="ChEBI" id="CHEBI:61723"/>
        <dbReference type="EC" id="4.1.1.36"/>
    </reaction>
</comment>
<keyword evidence="3 4" id="KW-0436">Ligase</keyword>
<organism evidence="7 8">
    <name type="scientific">Terasakiispira papahanaumokuakeensis</name>
    <dbReference type="NCBI Taxonomy" id="197479"/>
    <lineage>
        <taxon>Bacteria</taxon>
        <taxon>Pseudomonadati</taxon>
        <taxon>Pseudomonadota</taxon>
        <taxon>Gammaproteobacteria</taxon>
        <taxon>Oceanospirillales</taxon>
        <taxon>Terasakiispira</taxon>
    </lineage>
</organism>
<evidence type="ECO:0000256" key="3">
    <source>
        <dbReference type="HAMAP-Rule" id="MF_02225"/>
    </source>
</evidence>
<evidence type="ECO:0000313" key="7">
    <source>
        <dbReference type="EMBL" id="ODC02368.1"/>
    </source>
</evidence>
<feature type="binding site" evidence="3">
    <location>
        <position position="361"/>
    </location>
    <ligand>
        <name>CTP</name>
        <dbReference type="ChEBI" id="CHEBI:37563"/>
    </ligand>
</feature>
<evidence type="ECO:0000313" key="8">
    <source>
        <dbReference type="Proteomes" id="UP000094291"/>
    </source>
</evidence>
<proteinExistence type="inferred from homology"/>
<dbReference type="AlphaFoldDB" id="A0A1E2V5U0"/>
<dbReference type="EMBL" id="MDTQ01000001">
    <property type="protein sequence ID" value="ODC02368.1"/>
    <property type="molecule type" value="Genomic_DNA"/>
</dbReference>
<dbReference type="GO" id="GO:0015941">
    <property type="term" value="P:pantothenate catabolic process"/>
    <property type="evidence" value="ECO:0007669"/>
    <property type="project" value="InterPro"/>
</dbReference>
<dbReference type="PANTHER" id="PTHR14359:SF6">
    <property type="entry name" value="PHOSPHOPANTOTHENOYLCYSTEINE DECARBOXYLASE"/>
    <property type="match status" value="1"/>
</dbReference>
<evidence type="ECO:0000259" key="5">
    <source>
        <dbReference type="Pfam" id="PF02441"/>
    </source>
</evidence>
<dbReference type="InterPro" id="IPR005252">
    <property type="entry name" value="CoaBC"/>
</dbReference>
<feature type="binding site" evidence="3">
    <location>
        <position position="314"/>
    </location>
    <ligand>
        <name>CTP</name>
        <dbReference type="ChEBI" id="CHEBI:37563"/>
    </ligand>
</feature>
<evidence type="ECO:0000256" key="4">
    <source>
        <dbReference type="RuleBase" id="RU364078"/>
    </source>
</evidence>
<evidence type="ECO:0000259" key="6">
    <source>
        <dbReference type="Pfam" id="PF04127"/>
    </source>
</evidence>
<comment type="cofactor">
    <cofactor evidence="3">
        <name>Mg(2+)</name>
        <dbReference type="ChEBI" id="CHEBI:18420"/>
    </cofactor>
</comment>
<evidence type="ECO:0000256" key="1">
    <source>
        <dbReference type="ARBA" id="ARBA00022793"/>
    </source>
</evidence>
<comment type="cofactor">
    <cofactor evidence="3">
        <name>FMN</name>
        <dbReference type="ChEBI" id="CHEBI:58210"/>
    </cofactor>
    <text evidence="3">Binds 1 FMN per subunit.</text>
</comment>
<sequence length="444" mass="47293">MTGHDMNCKSALQGRRLLLGVSGGIAAYKSAVLARALIRAGAEVRVVMTAGAKAFIQPLTFQALTGHQPHEHLLNPEAEAGMGHIELARWAEIILIAPTTADVMAKLAAGLADDLLTTLCLATQADIWVAPAMNQAMWAHPATQRNQATLSTLGYHLIQPEAGLQACGDTGSGRMPEPEALVAHLQHHYAQASSPTTGGHQTRLSCASSQATVQDNVDQTRDKLRITITAGPTREPLDPVRYLSNHSSGKMGFALAEAAVQQGADVTLISGPVHLPTPEGVTRLDVDTAEQMLDAVLKALPSTHMLIGCAAVADYRAATVAEHKIKKQSQNGDELTLHLVKNPDIIATAAARGQAKFVVGFAAETQDVEAYAEDKLIRKKLNAIVANDVSDPTIGFGSDENRVTLLSRRGEHIIRQPLPQASKAALSDTLIQQLISLYDQHHSS</sequence>
<dbReference type="InterPro" id="IPR003382">
    <property type="entry name" value="Flavoprotein"/>
</dbReference>
<dbReference type="GO" id="GO:0004633">
    <property type="term" value="F:phosphopantothenoylcysteine decarboxylase activity"/>
    <property type="evidence" value="ECO:0007669"/>
    <property type="project" value="UniProtKB-UniRule"/>
</dbReference>
<dbReference type="GO" id="GO:0046872">
    <property type="term" value="F:metal ion binding"/>
    <property type="evidence" value="ECO:0007669"/>
    <property type="project" value="UniProtKB-KW"/>
</dbReference>
<dbReference type="GO" id="GO:0010181">
    <property type="term" value="F:FMN binding"/>
    <property type="evidence" value="ECO:0007669"/>
    <property type="project" value="UniProtKB-UniRule"/>
</dbReference>
<dbReference type="Proteomes" id="UP000094291">
    <property type="component" value="Unassembled WGS sequence"/>
</dbReference>
<dbReference type="HAMAP" id="MF_02225">
    <property type="entry name" value="CoaBC"/>
    <property type="match status" value="1"/>
</dbReference>
<comment type="pathway">
    <text evidence="3 4">Cofactor biosynthesis; coenzyme A biosynthesis; CoA from (R)-pantothenate: step 3/5.</text>
</comment>
<name>A0A1E2V5U0_9GAMM</name>
<feature type="active site" description="Proton donor" evidence="3">
    <location>
        <position position="167"/>
    </location>
</feature>
<dbReference type="InterPro" id="IPR036551">
    <property type="entry name" value="Flavin_trans-like"/>
</dbReference>
<dbReference type="GO" id="GO:0004632">
    <property type="term" value="F:phosphopantothenate--cysteine ligase activity"/>
    <property type="evidence" value="ECO:0007669"/>
    <property type="project" value="UniProtKB-UniRule"/>
</dbReference>
<gene>
    <name evidence="3" type="primary">coaBC</name>
    <name evidence="7" type="ORF">BFW38_01240</name>
</gene>
<dbReference type="STRING" id="197479.BFW38_01240"/>
<reference evidence="7 8" key="1">
    <citation type="submission" date="2016-08" db="EMBL/GenBank/DDBJ databases">
        <authorList>
            <person name="Seilhamer J.J."/>
        </authorList>
    </citation>
    <scope>NUCLEOTIDE SEQUENCE [LARGE SCALE GENOMIC DNA]</scope>
    <source>
        <strain evidence="7 8">PH27A</strain>
    </source>
</reference>
<feature type="region of interest" description="Phosphopantothenoylcysteine decarboxylase" evidence="3">
    <location>
        <begin position="1"/>
        <end position="225"/>
    </location>
</feature>